<accession>A0A0E9UM35</accession>
<protein>
    <submittedName>
        <fullName evidence="1">Uncharacterized protein</fullName>
    </submittedName>
</protein>
<proteinExistence type="predicted"/>
<reference evidence="1" key="2">
    <citation type="journal article" date="2015" name="Fish Shellfish Immunol.">
        <title>Early steps in the European eel (Anguilla anguilla)-Vibrio vulnificus interaction in the gills: Role of the RtxA13 toxin.</title>
        <authorList>
            <person name="Callol A."/>
            <person name="Pajuelo D."/>
            <person name="Ebbesson L."/>
            <person name="Teles M."/>
            <person name="MacKenzie S."/>
            <person name="Amaro C."/>
        </authorList>
    </citation>
    <scope>NUCLEOTIDE SEQUENCE</scope>
</reference>
<organism evidence="1">
    <name type="scientific">Anguilla anguilla</name>
    <name type="common">European freshwater eel</name>
    <name type="synonym">Muraena anguilla</name>
    <dbReference type="NCBI Taxonomy" id="7936"/>
    <lineage>
        <taxon>Eukaryota</taxon>
        <taxon>Metazoa</taxon>
        <taxon>Chordata</taxon>
        <taxon>Craniata</taxon>
        <taxon>Vertebrata</taxon>
        <taxon>Euteleostomi</taxon>
        <taxon>Actinopterygii</taxon>
        <taxon>Neopterygii</taxon>
        <taxon>Teleostei</taxon>
        <taxon>Anguilliformes</taxon>
        <taxon>Anguillidae</taxon>
        <taxon>Anguilla</taxon>
    </lineage>
</organism>
<name>A0A0E9UM35_ANGAN</name>
<sequence length="32" mass="3967">MYKINIDRQNINLFLSEQLKKKKKVFTLQEVR</sequence>
<dbReference type="EMBL" id="GBXM01041725">
    <property type="protein sequence ID" value="JAH66852.1"/>
    <property type="molecule type" value="Transcribed_RNA"/>
</dbReference>
<dbReference type="AlphaFoldDB" id="A0A0E9UM35"/>
<reference evidence="1" key="1">
    <citation type="submission" date="2014-11" db="EMBL/GenBank/DDBJ databases">
        <authorList>
            <person name="Amaro Gonzalez C."/>
        </authorList>
    </citation>
    <scope>NUCLEOTIDE SEQUENCE</scope>
</reference>
<evidence type="ECO:0000313" key="1">
    <source>
        <dbReference type="EMBL" id="JAH66852.1"/>
    </source>
</evidence>